<feature type="domain" description="3-hydroxyacyl-CoA dehydrogenase C-terminal" evidence="2">
    <location>
        <begin position="190"/>
        <end position="285"/>
    </location>
</feature>
<proteinExistence type="predicted"/>
<dbReference type="PANTHER" id="PTHR48075:SF5">
    <property type="entry name" value="3-HYDROXYBUTYRYL-COA DEHYDROGENASE"/>
    <property type="match status" value="1"/>
</dbReference>
<dbReference type="GO" id="GO:0006631">
    <property type="term" value="P:fatty acid metabolic process"/>
    <property type="evidence" value="ECO:0007669"/>
    <property type="project" value="InterPro"/>
</dbReference>
<evidence type="ECO:0000313" key="5">
    <source>
        <dbReference type="Proteomes" id="UP000003861"/>
    </source>
</evidence>
<dbReference type="Pfam" id="PF00725">
    <property type="entry name" value="3HCDH"/>
    <property type="match status" value="2"/>
</dbReference>
<dbReference type="Proteomes" id="UP000003861">
    <property type="component" value="Unassembled WGS sequence"/>
</dbReference>
<evidence type="ECO:0000259" key="2">
    <source>
        <dbReference type="Pfam" id="PF00725"/>
    </source>
</evidence>
<keyword evidence="4" id="KW-0456">Lyase</keyword>
<protein>
    <submittedName>
        <fullName evidence="4">3-hydroxyacyl-CoA dehydrogenase protein</fullName>
        <ecNumber evidence="4">4.2.1.55</ecNumber>
    </submittedName>
</protein>
<dbReference type="FunFam" id="3.40.50.720:FF:000009">
    <property type="entry name" value="Fatty oxidation complex, alpha subunit"/>
    <property type="match status" value="1"/>
</dbReference>
<dbReference type="EMBL" id="AFNT02000001">
    <property type="protein sequence ID" value="ERJ07722.1"/>
    <property type="molecule type" value="Genomic_DNA"/>
</dbReference>
<dbReference type="GO" id="GO:0070403">
    <property type="term" value="F:NAD+ binding"/>
    <property type="evidence" value="ECO:0007669"/>
    <property type="project" value="InterPro"/>
</dbReference>
<dbReference type="InterPro" id="IPR036291">
    <property type="entry name" value="NAD(P)-bd_dom_sf"/>
</dbReference>
<dbReference type="AlphaFoldDB" id="U2DQ43"/>
<comment type="caution">
    <text evidence="4">The sequence shown here is derived from an EMBL/GenBank/DDBJ whole genome shotgun (WGS) entry which is preliminary data.</text>
</comment>
<dbReference type="Gene3D" id="1.10.1040.10">
    <property type="entry name" value="N-(1-d-carboxylethyl)-l-norvaline Dehydrogenase, domain 2"/>
    <property type="match status" value="2"/>
</dbReference>
<dbReference type="PATRIC" id="fig|1033806.13.peg.89"/>
<dbReference type="SUPFAM" id="SSF48179">
    <property type="entry name" value="6-phosphogluconate dehydrogenase C-terminal domain-like"/>
    <property type="match status" value="2"/>
</dbReference>
<gene>
    <name evidence="4" type="ORF">HLRTI_000091</name>
</gene>
<organism evidence="4 5">
    <name type="scientific">Halorhabdus tiamatea SARL4B</name>
    <dbReference type="NCBI Taxonomy" id="1033806"/>
    <lineage>
        <taxon>Archaea</taxon>
        <taxon>Methanobacteriati</taxon>
        <taxon>Methanobacteriota</taxon>
        <taxon>Stenosarchaea group</taxon>
        <taxon>Halobacteria</taxon>
        <taxon>Halobacteriales</taxon>
        <taxon>Haloarculaceae</taxon>
        <taxon>Halorhabdus</taxon>
    </lineage>
</organism>
<keyword evidence="1" id="KW-0560">Oxidoreductase</keyword>
<dbReference type="InterPro" id="IPR006176">
    <property type="entry name" value="3-OHacyl-CoA_DH_NAD-bd"/>
</dbReference>
<dbReference type="SUPFAM" id="SSF51735">
    <property type="entry name" value="NAD(P)-binding Rossmann-fold domains"/>
    <property type="match status" value="1"/>
</dbReference>
<feature type="domain" description="3-hydroxyacyl-CoA dehydrogenase C-terminal" evidence="2">
    <location>
        <begin position="303"/>
        <end position="385"/>
    </location>
</feature>
<name>U2DQ43_9EURY</name>
<evidence type="ECO:0000313" key="4">
    <source>
        <dbReference type="EMBL" id="ERJ07722.1"/>
    </source>
</evidence>
<accession>U2DQ43</accession>
<dbReference type="Pfam" id="PF02737">
    <property type="entry name" value="3HCDH_N"/>
    <property type="match status" value="1"/>
</dbReference>
<dbReference type="EC" id="4.2.1.55" evidence="4"/>
<evidence type="ECO:0000259" key="3">
    <source>
        <dbReference type="Pfam" id="PF02737"/>
    </source>
</evidence>
<dbReference type="InterPro" id="IPR013328">
    <property type="entry name" value="6PGD_dom2"/>
</dbReference>
<dbReference type="InterPro" id="IPR006108">
    <property type="entry name" value="3HC_DH_C"/>
</dbReference>
<sequence>MTADIDTIAVLGAGTMGHGIAEVAALAEYEVRLRDINEELVQNGYDQIDWSLEKMADREYITEAEADAARERVTPVVPVEDAVADADVVIEAVPEDMDIKAEVYAEVDAYAPDHAIYGSNTSSLSITDLSELTDRPNRFCGMHFFNPPVRMDLVEVIRGAHTDDEILETIETLAEDLGKTPVRVRKDRPGFIVNRILIPMLNEAAWLVEDNLATVEEVDATATESLGLPMGAFELSDQIGNDVTLHILEHFQDVVGDAYDPAPLLERAVAEERLGRKTDEGFYDYDDGGVDYEAVDPRTDVEHRLLAAMANEVATLLAEDVATNEAIDQAMGLGAGFSEGPVALFEAAGLETLVETLDAAHEDTGAERYVAAESLRTAAETGGFGA</sequence>
<feature type="domain" description="3-hydroxyacyl-CoA dehydrogenase NAD binding" evidence="3">
    <location>
        <begin position="7"/>
        <end position="187"/>
    </location>
</feature>
<dbReference type="GO" id="GO:0016829">
    <property type="term" value="F:lyase activity"/>
    <property type="evidence" value="ECO:0007669"/>
    <property type="project" value="UniProtKB-KW"/>
</dbReference>
<evidence type="ECO:0000256" key="1">
    <source>
        <dbReference type="ARBA" id="ARBA00023002"/>
    </source>
</evidence>
<dbReference type="PANTHER" id="PTHR48075">
    <property type="entry name" value="3-HYDROXYACYL-COA DEHYDROGENASE FAMILY PROTEIN"/>
    <property type="match status" value="1"/>
</dbReference>
<reference evidence="4 5" key="2">
    <citation type="journal article" date="2013" name="PLoS ONE">
        <title>INDIGO - INtegrated Data Warehouse of MIcrobial GenOmes with Examples from the Red Sea Extremophiles.</title>
        <authorList>
            <person name="Alam I."/>
            <person name="Antunes A."/>
            <person name="Kamau A.A."/>
            <person name="Ba Alawi W."/>
            <person name="Kalkatawi M."/>
            <person name="Stingl U."/>
            <person name="Bajic V.B."/>
        </authorList>
    </citation>
    <scope>NUCLEOTIDE SEQUENCE [LARGE SCALE GENOMIC DNA]</scope>
    <source>
        <strain evidence="4 5">SARL4B</strain>
    </source>
</reference>
<dbReference type="GO" id="GO:0016616">
    <property type="term" value="F:oxidoreductase activity, acting on the CH-OH group of donors, NAD or NADP as acceptor"/>
    <property type="evidence" value="ECO:0007669"/>
    <property type="project" value="InterPro"/>
</dbReference>
<dbReference type="Gene3D" id="3.40.50.720">
    <property type="entry name" value="NAD(P)-binding Rossmann-like Domain"/>
    <property type="match status" value="1"/>
</dbReference>
<reference evidence="4 5" key="1">
    <citation type="journal article" date="2011" name="J. Bacteriol.">
        <title>Genome sequence of Halorhabdus tiamatea, the first archaeon isolated from a deep-sea anoxic brine lake.</title>
        <authorList>
            <person name="Antunes A."/>
            <person name="Alam I."/>
            <person name="Bajic V.B."/>
            <person name="Stingl U."/>
        </authorList>
    </citation>
    <scope>NUCLEOTIDE SEQUENCE [LARGE SCALE GENOMIC DNA]</scope>
    <source>
        <strain evidence="4 5">SARL4B</strain>
    </source>
</reference>
<dbReference type="InterPro" id="IPR008927">
    <property type="entry name" value="6-PGluconate_DH-like_C_sf"/>
</dbReference>